<dbReference type="EC" id="2.4.1.-" evidence="10"/>
<keyword evidence="5 10" id="KW-0812">Transmembrane</keyword>
<dbReference type="PhylomeDB" id="T1JDR6"/>
<dbReference type="EnsemblMetazoa" id="SMAR011951-RA">
    <property type="protein sequence ID" value="SMAR011951-PA"/>
    <property type="gene ID" value="SMAR011951"/>
</dbReference>
<dbReference type="InterPro" id="IPR002659">
    <property type="entry name" value="Glyco_trans_31"/>
</dbReference>
<evidence type="ECO:0000313" key="12">
    <source>
        <dbReference type="Proteomes" id="UP000014500"/>
    </source>
</evidence>
<protein>
    <recommendedName>
        <fullName evidence="10">Hexosyltransferase</fullName>
        <ecNumber evidence="10">2.4.1.-</ecNumber>
    </recommendedName>
</protein>
<dbReference type="EMBL" id="JH432108">
    <property type="status" value="NOT_ANNOTATED_CDS"/>
    <property type="molecule type" value="Genomic_DNA"/>
</dbReference>
<dbReference type="GO" id="GO:0000139">
    <property type="term" value="C:Golgi membrane"/>
    <property type="evidence" value="ECO:0007669"/>
    <property type="project" value="UniProtKB-SubCell"/>
</dbReference>
<dbReference type="STRING" id="126957.T1JDR6"/>
<evidence type="ECO:0000256" key="1">
    <source>
        <dbReference type="ARBA" id="ARBA00004323"/>
    </source>
</evidence>
<evidence type="ECO:0000256" key="6">
    <source>
        <dbReference type="ARBA" id="ARBA00022968"/>
    </source>
</evidence>
<dbReference type="Proteomes" id="UP000014500">
    <property type="component" value="Unassembled WGS sequence"/>
</dbReference>
<comment type="subcellular location">
    <subcellularLocation>
        <location evidence="1 10">Golgi apparatus membrane</location>
        <topology evidence="1 10">Single-pass type II membrane protein</topology>
    </subcellularLocation>
</comment>
<feature type="transmembrane region" description="Helical" evidence="10">
    <location>
        <begin position="30"/>
        <end position="53"/>
    </location>
</feature>
<dbReference type="HOGENOM" id="CLU_036849_2_2_1"/>
<keyword evidence="9 10" id="KW-0472">Membrane</keyword>
<name>T1JDR6_STRMM</name>
<dbReference type="GO" id="GO:0016758">
    <property type="term" value="F:hexosyltransferase activity"/>
    <property type="evidence" value="ECO:0007669"/>
    <property type="project" value="InterPro"/>
</dbReference>
<keyword evidence="3 10" id="KW-0328">Glycosyltransferase</keyword>
<evidence type="ECO:0000256" key="2">
    <source>
        <dbReference type="ARBA" id="ARBA00008661"/>
    </source>
</evidence>
<sequence>MSRASPHIYIRITMNLSTINRLLKRYPTKWIAFAVFLWLILLFKYCGFFTYFFTRDYFSEFTYPLEGDIPKCVSQLRSGQNPDIKPLTTANYSFIRFNKTKCLDSSMTKKKKINLLILVKSALHHRGNRGAIRRSWGQETAIANVEIRILFLLGISASHNDHKFDDLITNEHEKYGDILQSDFVDAYFNNTIKTMQGIRWVIENCDNAEFILFSDDDMYVSIKNLLKFIRNPFYYPKEIEDSSKLNVVPKALYAGSVFLVSPVRTQFSKWYISVDEYPFSHYPPFVNAGSFVLSYEALVQLFYGSMFTKYFRFDDVFLGLIAKKMKIDPIHSDYFYNWKKAYSKIGYKDIIAVHGYDNPISLTRIWNEQDNKRNKLHFEVFNFQEYLCTKED</sequence>
<reference evidence="11" key="2">
    <citation type="submission" date="2015-02" db="UniProtKB">
        <authorList>
            <consortium name="EnsemblMetazoa"/>
        </authorList>
    </citation>
    <scope>IDENTIFICATION</scope>
</reference>
<comment type="similarity">
    <text evidence="2 10">Belongs to the glycosyltransferase 31 family.</text>
</comment>
<keyword evidence="4" id="KW-0808">Transferase</keyword>
<dbReference type="PANTHER" id="PTHR11214:SF349">
    <property type="entry name" value="BETA-1,3-GALACTOSYLTRANSFERASE BRN"/>
    <property type="match status" value="1"/>
</dbReference>
<evidence type="ECO:0000256" key="10">
    <source>
        <dbReference type="RuleBase" id="RU363063"/>
    </source>
</evidence>
<dbReference type="AlphaFoldDB" id="T1JDR6"/>
<evidence type="ECO:0000313" key="11">
    <source>
        <dbReference type="EnsemblMetazoa" id="SMAR011951-PA"/>
    </source>
</evidence>
<organism evidence="11 12">
    <name type="scientific">Strigamia maritima</name>
    <name type="common">European centipede</name>
    <name type="synonym">Geophilus maritimus</name>
    <dbReference type="NCBI Taxonomy" id="126957"/>
    <lineage>
        <taxon>Eukaryota</taxon>
        <taxon>Metazoa</taxon>
        <taxon>Ecdysozoa</taxon>
        <taxon>Arthropoda</taxon>
        <taxon>Myriapoda</taxon>
        <taxon>Chilopoda</taxon>
        <taxon>Pleurostigmophora</taxon>
        <taxon>Geophilomorpha</taxon>
        <taxon>Linotaeniidae</taxon>
        <taxon>Strigamia</taxon>
    </lineage>
</organism>
<evidence type="ECO:0000256" key="8">
    <source>
        <dbReference type="ARBA" id="ARBA00023034"/>
    </source>
</evidence>
<dbReference type="Pfam" id="PF01762">
    <property type="entry name" value="Galactosyl_T"/>
    <property type="match status" value="1"/>
</dbReference>
<keyword evidence="6 10" id="KW-0735">Signal-anchor</keyword>
<dbReference type="GO" id="GO:0006493">
    <property type="term" value="P:protein O-linked glycosylation"/>
    <property type="evidence" value="ECO:0007669"/>
    <property type="project" value="TreeGrafter"/>
</dbReference>
<evidence type="ECO:0000256" key="7">
    <source>
        <dbReference type="ARBA" id="ARBA00022989"/>
    </source>
</evidence>
<proteinExistence type="inferred from homology"/>
<evidence type="ECO:0000256" key="9">
    <source>
        <dbReference type="ARBA" id="ARBA00023136"/>
    </source>
</evidence>
<keyword evidence="12" id="KW-1185">Reference proteome</keyword>
<dbReference type="eggNOG" id="KOG2287">
    <property type="taxonomic scope" value="Eukaryota"/>
</dbReference>
<dbReference type="OMA" id="RWLVETC"/>
<dbReference type="FunFam" id="3.90.550.50:FF:000042">
    <property type="entry name" value="Hexosyltransferase"/>
    <property type="match status" value="1"/>
</dbReference>
<evidence type="ECO:0000256" key="4">
    <source>
        <dbReference type="ARBA" id="ARBA00022679"/>
    </source>
</evidence>
<evidence type="ECO:0000256" key="3">
    <source>
        <dbReference type="ARBA" id="ARBA00022676"/>
    </source>
</evidence>
<keyword evidence="7 10" id="KW-1133">Transmembrane helix</keyword>
<dbReference type="PANTHER" id="PTHR11214">
    <property type="entry name" value="BETA-1,3-N-ACETYLGLUCOSAMINYLTRANSFERASE"/>
    <property type="match status" value="1"/>
</dbReference>
<reference evidence="12" key="1">
    <citation type="submission" date="2011-05" db="EMBL/GenBank/DDBJ databases">
        <authorList>
            <person name="Richards S.R."/>
            <person name="Qu J."/>
            <person name="Jiang H."/>
            <person name="Jhangiani S.N."/>
            <person name="Agravi P."/>
            <person name="Goodspeed R."/>
            <person name="Gross S."/>
            <person name="Mandapat C."/>
            <person name="Jackson L."/>
            <person name="Mathew T."/>
            <person name="Pu L."/>
            <person name="Thornton R."/>
            <person name="Saada N."/>
            <person name="Wilczek-Boney K.B."/>
            <person name="Lee S."/>
            <person name="Kovar C."/>
            <person name="Wu Y."/>
            <person name="Scherer S.E."/>
            <person name="Worley K.C."/>
            <person name="Muzny D.M."/>
            <person name="Gibbs R."/>
        </authorList>
    </citation>
    <scope>NUCLEOTIDE SEQUENCE</scope>
    <source>
        <strain evidence="12">Brora</strain>
    </source>
</reference>
<dbReference type="GO" id="GO:0008194">
    <property type="term" value="F:UDP-glycosyltransferase activity"/>
    <property type="evidence" value="ECO:0007669"/>
    <property type="project" value="TreeGrafter"/>
</dbReference>
<accession>T1JDR6</accession>
<keyword evidence="8 10" id="KW-0333">Golgi apparatus</keyword>
<dbReference type="Gene3D" id="3.90.550.50">
    <property type="match status" value="1"/>
</dbReference>
<evidence type="ECO:0000256" key="5">
    <source>
        <dbReference type="ARBA" id="ARBA00022692"/>
    </source>
</evidence>